<keyword evidence="2" id="KW-1185">Reference proteome</keyword>
<accession>A0A5B7CYA5</accession>
<dbReference type="EMBL" id="VSRR010000324">
    <property type="protein sequence ID" value="MPC14045.1"/>
    <property type="molecule type" value="Genomic_DNA"/>
</dbReference>
<organism evidence="1 2">
    <name type="scientific">Portunus trituberculatus</name>
    <name type="common">Swimming crab</name>
    <name type="synonym">Neptunus trituberculatus</name>
    <dbReference type="NCBI Taxonomy" id="210409"/>
    <lineage>
        <taxon>Eukaryota</taxon>
        <taxon>Metazoa</taxon>
        <taxon>Ecdysozoa</taxon>
        <taxon>Arthropoda</taxon>
        <taxon>Crustacea</taxon>
        <taxon>Multicrustacea</taxon>
        <taxon>Malacostraca</taxon>
        <taxon>Eumalacostraca</taxon>
        <taxon>Eucarida</taxon>
        <taxon>Decapoda</taxon>
        <taxon>Pleocyemata</taxon>
        <taxon>Brachyura</taxon>
        <taxon>Eubrachyura</taxon>
        <taxon>Portunoidea</taxon>
        <taxon>Portunidae</taxon>
        <taxon>Portuninae</taxon>
        <taxon>Portunus</taxon>
    </lineage>
</organism>
<dbReference type="Proteomes" id="UP000324222">
    <property type="component" value="Unassembled WGS sequence"/>
</dbReference>
<name>A0A5B7CYA5_PORTR</name>
<reference evidence="1 2" key="1">
    <citation type="submission" date="2019-05" db="EMBL/GenBank/DDBJ databases">
        <title>Another draft genome of Portunus trituberculatus and its Hox gene families provides insights of decapod evolution.</title>
        <authorList>
            <person name="Jeong J.-H."/>
            <person name="Song I."/>
            <person name="Kim S."/>
            <person name="Choi T."/>
            <person name="Kim D."/>
            <person name="Ryu S."/>
            <person name="Kim W."/>
        </authorList>
    </citation>
    <scope>NUCLEOTIDE SEQUENCE [LARGE SCALE GENOMIC DNA]</scope>
    <source>
        <tissue evidence="1">Muscle</tissue>
    </source>
</reference>
<evidence type="ECO:0000313" key="2">
    <source>
        <dbReference type="Proteomes" id="UP000324222"/>
    </source>
</evidence>
<evidence type="ECO:0000313" key="1">
    <source>
        <dbReference type="EMBL" id="MPC14045.1"/>
    </source>
</evidence>
<sequence>MRSHSLLLSLKSCVTCGRPHNRQELLGNESKPRSNGNVVLLQPPQEPLKVLSLHILHILHLISIGVESDVLLQKKDVVHLVLPPHAIRGACIVDASEVSEVTRPGLLLGDAELKLQASLCSIPHPQSTLLDGLPWGVQRVGAASVGVVAREDYFREMYITTRKRNQEKTTLSK</sequence>
<gene>
    <name evidence="1" type="ORF">E2C01_006799</name>
</gene>
<protein>
    <submittedName>
        <fullName evidence="1">Uncharacterized protein</fullName>
    </submittedName>
</protein>
<comment type="caution">
    <text evidence="1">The sequence shown here is derived from an EMBL/GenBank/DDBJ whole genome shotgun (WGS) entry which is preliminary data.</text>
</comment>
<proteinExistence type="predicted"/>
<dbReference type="AlphaFoldDB" id="A0A5B7CYA5"/>